<evidence type="ECO:0000256" key="8">
    <source>
        <dbReference type="SAM" id="MobiDB-lite"/>
    </source>
</evidence>
<keyword evidence="3" id="KW-0479">Metal-binding</keyword>
<dbReference type="InterPro" id="IPR006568">
    <property type="entry name" value="PSP_pro-rich"/>
</dbReference>
<proteinExistence type="inferred from homology"/>
<dbReference type="InterPro" id="IPR052115">
    <property type="entry name" value="NEXT_complex_subunit_ZCCHC8"/>
</dbReference>
<dbReference type="GO" id="GO:0071013">
    <property type="term" value="C:catalytic step 2 spliceosome"/>
    <property type="evidence" value="ECO:0007669"/>
    <property type="project" value="TreeGrafter"/>
</dbReference>
<evidence type="ECO:0000256" key="6">
    <source>
        <dbReference type="ARBA" id="ARBA00023242"/>
    </source>
</evidence>
<feature type="compositionally biased region" description="Acidic residues" evidence="8">
    <location>
        <begin position="390"/>
        <end position="408"/>
    </location>
</feature>
<dbReference type="GO" id="GO:0003723">
    <property type="term" value="F:RNA binding"/>
    <property type="evidence" value="ECO:0007669"/>
    <property type="project" value="TreeGrafter"/>
</dbReference>
<evidence type="ECO:0000256" key="2">
    <source>
        <dbReference type="ARBA" id="ARBA00007497"/>
    </source>
</evidence>
<evidence type="ECO:0000313" key="10">
    <source>
        <dbReference type="EMBL" id="RWR93990.1"/>
    </source>
</evidence>
<dbReference type="GO" id="GO:0008270">
    <property type="term" value="F:zinc ion binding"/>
    <property type="evidence" value="ECO:0007669"/>
    <property type="project" value="UniProtKB-KW"/>
</dbReference>
<dbReference type="Pfam" id="PF04046">
    <property type="entry name" value="PSP"/>
    <property type="match status" value="1"/>
</dbReference>
<dbReference type="SMART" id="SM00581">
    <property type="entry name" value="PSP"/>
    <property type="match status" value="1"/>
</dbReference>
<protein>
    <submittedName>
        <fullName evidence="10">Zinc finger CCHC domain-containing protein 8-like protein isoform X1</fullName>
    </submittedName>
</protein>
<comment type="similarity">
    <text evidence="2">Belongs to the ZCCHC8 family.</text>
</comment>
<evidence type="ECO:0000256" key="4">
    <source>
        <dbReference type="ARBA" id="ARBA00022771"/>
    </source>
</evidence>
<evidence type="ECO:0000256" key="3">
    <source>
        <dbReference type="ARBA" id="ARBA00022723"/>
    </source>
</evidence>
<evidence type="ECO:0000256" key="5">
    <source>
        <dbReference type="ARBA" id="ARBA00022833"/>
    </source>
</evidence>
<comment type="subcellular location">
    <subcellularLocation>
        <location evidence="1">Nucleus</location>
        <location evidence="1">Nucleoplasm</location>
    </subcellularLocation>
</comment>
<keyword evidence="11" id="KW-1185">Reference proteome</keyword>
<dbReference type="STRING" id="337451.A0A443PT87"/>
<feature type="region of interest" description="Disordered" evidence="8">
    <location>
        <begin position="390"/>
        <end position="564"/>
    </location>
</feature>
<name>A0A443PT87_9MAGN</name>
<sequence>MGSEDFIDLPAFGVSEDGNEDNGLHNSNSEQSEADGQPGTSPVIDSIPNIEKMGQSKGVCATEDDQHSEEMDLEEDAIQEQPILQESIEVAATITTIEKINGDRAEPASENICTVTLDDGVINRDQREGSHVSGVKRARITCGQQPSVRVICNSLTRDSKRKLEELLHQWSEWHARYVSSSNDLPKENLEYGEETYFPAIHVGLEKSSTVSFWMDSQARPTQSKELTLQESDSVPLYDRGYALGLTSLDKSTNERVIGTVDASRCFNCGSYNHSLKECPKPRDNAAVNSARKQHNSKRNLPAGSRLPTRYYQNSPGGKFDGLRAGVLGAETRQCLGIGASLLTLHFIVELFAEFDPPPWFNRMREIGYPPGYLDSEGQDQPSGITIYADEETKEEHEDGEILDTGELEPPEKKMTVDFPGINAPIPENADHRRWAASPASSNRSHSRSNRSLEGSRGHYRDQRRTRDYRDDGPPGVDQGFNRSTSIYGQRYSGHDSNYQMESQSPRANNSIPRNPSLGRSLSDRGWKSPLVHEGSPGHSPHSPLPHSSSSMSKYPPQNYGPPRF</sequence>
<dbReference type="InterPro" id="IPR036875">
    <property type="entry name" value="Znf_CCHC_sf"/>
</dbReference>
<accession>A0A443PT87</accession>
<dbReference type="InterPro" id="IPR001878">
    <property type="entry name" value="Znf_CCHC"/>
</dbReference>
<gene>
    <name evidence="10" type="ORF">CKAN_02326800</name>
</gene>
<evidence type="ECO:0000256" key="1">
    <source>
        <dbReference type="ARBA" id="ARBA00004642"/>
    </source>
</evidence>
<keyword evidence="5" id="KW-0862">Zinc</keyword>
<evidence type="ECO:0000313" key="11">
    <source>
        <dbReference type="Proteomes" id="UP000283530"/>
    </source>
</evidence>
<feature type="region of interest" description="Disordered" evidence="8">
    <location>
        <begin position="1"/>
        <end position="68"/>
    </location>
</feature>
<dbReference type="OrthoDB" id="8026949at2759"/>
<keyword evidence="4 7" id="KW-0863">Zinc-finger</keyword>
<dbReference type="Proteomes" id="UP000283530">
    <property type="component" value="Unassembled WGS sequence"/>
</dbReference>
<feature type="compositionally biased region" description="Polar residues" evidence="8">
    <location>
        <begin position="494"/>
        <end position="519"/>
    </location>
</feature>
<dbReference type="EMBL" id="QPKB01000010">
    <property type="protein sequence ID" value="RWR93990.1"/>
    <property type="molecule type" value="Genomic_DNA"/>
</dbReference>
<reference evidence="10 11" key="1">
    <citation type="journal article" date="2019" name="Nat. Plants">
        <title>Stout camphor tree genome fills gaps in understanding of flowering plant genome evolution.</title>
        <authorList>
            <person name="Chaw S.M."/>
            <person name="Liu Y.C."/>
            <person name="Wu Y.W."/>
            <person name="Wang H.Y."/>
            <person name="Lin C.I."/>
            <person name="Wu C.S."/>
            <person name="Ke H.M."/>
            <person name="Chang L.Y."/>
            <person name="Hsu C.Y."/>
            <person name="Yang H.T."/>
            <person name="Sudianto E."/>
            <person name="Hsu M.H."/>
            <person name="Wu K.P."/>
            <person name="Wang L.N."/>
            <person name="Leebens-Mack J.H."/>
            <person name="Tsai I.J."/>
        </authorList>
    </citation>
    <scope>NUCLEOTIDE SEQUENCE [LARGE SCALE GENOMIC DNA]</scope>
    <source>
        <strain evidence="11">cv. Chaw 1501</strain>
        <tissue evidence="10">Young leaves</tissue>
    </source>
</reference>
<dbReference type="PANTHER" id="PTHR13316">
    <property type="entry name" value="ZINC FINGER, CCHC DOMAIN CONTAINING 8"/>
    <property type="match status" value="1"/>
</dbReference>
<feature type="compositionally biased region" description="Basic and acidic residues" evidence="8">
    <location>
        <begin position="453"/>
        <end position="472"/>
    </location>
</feature>
<dbReference type="AlphaFoldDB" id="A0A443PT87"/>
<keyword evidence="6" id="KW-0539">Nucleus</keyword>
<dbReference type="PANTHER" id="PTHR13316:SF0">
    <property type="entry name" value="ZINC FINGER CCHC DOMAIN-CONTAINING PROTEIN 8"/>
    <property type="match status" value="1"/>
</dbReference>
<dbReference type="SUPFAM" id="SSF57756">
    <property type="entry name" value="Retrovirus zinc finger-like domains"/>
    <property type="match status" value="1"/>
</dbReference>
<feature type="compositionally biased region" description="Low complexity" evidence="8">
    <location>
        <begin position="536"/>
        <end position="556"/>
    </location>
</feature>
<evidence type="ECO:0000259" key="9">
    <source>
        <dbReference type="PROSITE" id="PS50158"/>
    </source>
</evidence>
<feature type="domain" description="CCHC-type" evidence="9">
    <location>
        <begin position="264"/>
        <end position="280"/>
    </location>
</feature>
<organism evidence="10 11">
    <name type="scientific">Cinnamomum micranthum f. kanehirae</name>
    <dbReference type="NCBI Taxonomy" id="337451"/>
    <lineage>
        <taxon>Eukaryota</taxon>
        <taxon>Viridiplantae</taxon>
        <taxon>Streptophyta</taxon>
        <taxon>Embryophyta</taxon>
        <taxon>Tracheophyta</taxon>
        <taxon>Spermatophyta</taxon>
        <taxon>Magnoliopsida</taxon>
        <taxon>Magnoliidae</taxon>
        <taxon>Laurales</taxon>
        <taxon>Lauraceae</taxon>
        <taxon>Cinnamomum</taxon>
    </lineage>
</organism>
<dbReference type="PROSITE" id="PS50158">
    <property type="entry name" value="ZF_CCHC"/>
    <property type="match status" value="1"/>
</dbReference>
<evidence type="ECO:0000256" key="7">
    <source>
        <dbReference type="PROSITE-ProRule" id="PRU00047"/>
    </source>
</evidence>
<comment type="caution">
    <text evidence="10">The sequence shown here is derived from an EMBL/GenBank/DDBJ whole genome shotgun (WGS) entry which is preliminary data.</text>
</comment>
<dbReference type="GO" id="GO:0005654">
    <property type="term" value="C:nucleoplasm"/>
    <property type="evidence" value="ECO:0007669"/>
    <property type="project" value="UniProtKB-SubCell"/>
</dbReference>